<dbReference type="GO" id="GO:0006508">
    <property type="term" value="P:proteolysis"/>
    <property type="evidence" value="ECO:0007669"/>
    <property type="project" value="InterPro"/>
</dbReference>
<comment type="caution">
    <text evidence="3">The sequence shown here is derived from an EMBL/GenBank/DDBJ whole genome shotgun (WGS) entry which is preliminary data.</text>
</comment>
<dbReference type="SUPFAM" id="SSF55166">
    <property type="entry name" value="Hedgehog/DD-peptidase"/>
    <property type="match status" value="1"/>
</dbReference>
<dbReference type="Pfam" id="PF02557">
    <property type="entry name" value="VanY"/>
    <property type="match status" value="1"/>
</dbReference>
<reference evidence="3 4" key="1">
    <citation type="submission" date="2018-10" db="EMBL/GenBank/DDBJ databases">
        <title>Isolation, diversity and antifungal activity of actinobacteria from wheat.</title>
        <authorList>
            <person name="Han C."/>
        </authorList>
    </citation>
    <scope>NUCLEOTIDE SEQUENCE [LARGE SCALE GENOMIC DNA]</scope>
    <source>
        <strain evidence="3 4">NEAU-YY56</strain>
    </source>
</reference>
<dbReference type="PANTHER" id="PTHR34385">
    <property type="entry name" value="D-ALANYL-D-ALANINE CARBOXYPEPTIDASE"/>
    <property type="match status" value="1"/>
</dbReference>
<name>A0A3M2JP59_9CELL</name>
<accession>A0A3M2JP59</accession>
<organism evidence="3 4">
    <name type="scientific">Cellulomonas triticagri</name>
    <dbReference type="NCBI Taxonomy" id="2483352"/>
    <lineage>
        <taxon>Bacteria</taxon>
        <taxon>Bacillati</taxon>
        <taxon>Actinomycetota</taxon>
        <taxon>Actinomycetes</taxon>
        <taxon>Micrococcales</taxon>
        <taxon>Cellulomonadaceae</taxon>
        <taxon>Cellulomonas</taxon>
    </lineage>
</organism>
<dbReference type="InterPro" id="IPR009045">
    <property type="entry name" value="Zn_M74/Hedgehog-like"/>
</dbReference>
<dbReference type="AlphaFoldDB" id="A0A3M2JP59"/>
<proteinExistence type="predicted"/>
<dbReference type="EMBL" id="RFFI01000005">
    <property type="protein sequence ID" value="RMI14086.1"/>
    <property type="molecule type" value="Genomic_DNA"/>
</dbReference>
<dbReference type="InterPro" id="IPR003709">
    <property type="entry name" value="VanY-like_core_dom"/>
</dbReference>
<protein>
    <recommendedName>
        <fullName evidence="2">D-alanyl-D-alanine carboxypeptidase-like core domain-containing protein</fullName>
    </recommendedName>
</protein>
<dbReference type="PANTHER" id="PTHR34385:SF1">
    <property type="entry name" value="PEPTIDOGLYCAN L-ALANYL-D-GLUTAMATE ENDOPEPTIDASE CWLK"/>
    <property type="match status" value="1"/>
</dbReference>
<evidence type="ECO:0000313" key="3">
    <source>
        <dbReference type="EMBL" id="RMI14086.1"/>
    </source>
</evidence>
<feature type="region of interest" description="Disordered" evidence="1">
    <location>
        <begin position="55"/>
        <end position="87"/>
    </location>
</feature>
<evidence type="ECO:0000313" key="4">
    <source>
        <dbReference type="Proteomes" id="UP000269289"/>
    </source>
</evidence>
<dbReference type="CDD" id="cd14846">
    <property type="entry name" value="Peptidase_M15_like"/>
    <property type="match status" value="1"/>
</dbReference>
<gene>
    <name evidence="3" type="ORF">EBM89_01835</name>
</gene>
<keyword evidence="4" id="KW-1185">Reference proteome</keyword>
<feature type="domain" description="D-alanyl-D-alanine carboxypeptidase-like core" evidence="2">
    <location>
        <begin position="90"/>
        <end position="190"/>
    </location>
</feature>
<evidence type="ECO:0000256" key="1">
    <source>
        <dbReference type="SAM" id="MobiDB-lite"/>
    </source>
</evidence>
<sequence length="212" mass="22415">MTTPRPAPRRRTPRSRRVPVLLLLLALAVLAAGGGWLVTRGPAALTQVVGPTDRPLAVDGAPAAPPGGATPEESPGTGDDPPATREVSGLDPELLARFEAAQALAAADGVELRITSGWRSADEQQALVDQAVARYGSEAEAHRWVLPPDVSAHVQGLAIDVGPTEGVLWLGDRQQETGLCRTYANESWHFELTGPLGDPCPEPWPDASHGWR</sequence>
<evidence type="ECO:0000259" key="2">
    <source>
        <dbReference type="Pfam" id="PF02557"/>
    </source>
</evidence>
<feature type="compositionally biased region" description="Low complexity" evidence="1">
    <location>
        <begin position="60"/>
        <end position="78"/>
    </location>
</feature>
<dbReference type="Proteomes" id="UP000269289">
    <property type="component" value="Unassembled WGS sequence"/>
</dbReference>
<dbReference type="Gene3D" id="3.30.1380.10">
    <property type="match status" value="1"/>
</dbReference>
<dbReference type="InterPro" id="IPR052179">
    <property type="entry name" value="DD-CPase-like"/>
</dbReference>
<dbReference type="GO" id="GO:0008233">
    <property type="term" value="F:peptidase activity"/>
    <property type="evidence" value="ECO:0007669"/>
    <property type="project" value="InterPro"/>
</dbReference>